<gene>
    <name evidence="3" type="primary">CDC6</name>
    <name evidence="3" type="ORF">GOODEAATRI_026065</name>
</gene>
<keyword evidence="4" id="KW-1185">Reference proteome</keyword>
<organism evidence="3 4">
    <name type="scientific">Goodea atripinnis</name>
    <dbReference type="NCBI Taxonomy" id="208336"/>
    <lineage>
        <taxon>Eukaryota</taxon>
        <taxon>Metazoa</taxon>
        <taxon>Chordata</taxon>
        <taxon>Craniata</taxon>
        <taxon>Vertebrata</taxon>
        <taxon>Euteleostomi</taxon>
        <taxon>Actinopterygii</taxon>
        <taxon>Neopterygii</taxon>
        <taxon>Teleostei</taxon>
        <taxon>Neoteleostei</taxon>
        <taxon>Acanthomorphata</taxon>
        <taxon>Ovalentaria</taxon>
        <taxon>Atherinomorphae</taxon>
        <taxon>Cyprinodontiformes</taxon>
        <taxon>Goodeidae</taxon>
        <taxon>Goodea</taxon>
    </lineage>
</organism>
<dbReference type="InterPro" id="IPR027417">
    <property type="entry name" value="P-loop_NTPase"/>
</dbReference>
<comment type="caution">
    <text evidence="3">The sequence shown here is derived from an EMBL/GenBank/DDBJ whole genome shotgun (WGS) entry which is preliminary data.</text>
</comment>
<name>A0ABV0MWP2_9TELE</name>
<dbReference type="Proteomes" id="UP001476798">
    <property type="component" value="Unassembled WGS sequence"/>
</dbReference>
<dbReference type="PANTHER" id="PTHR10763:SF26">
    <property type="entry name" value="CELL DIVISION CONTROL PROTEIN 6 HOMOLOG"/>
    <property type="match status" value="1"/>
</dbReference>
<dbReference type="InterPro" id="IPR054425">
    <property type="entry name" value="Cdc6_ORC1-like_ATPase_lid"/>
</dbReference>
<dbReference type="Gene3D" id="3.40.50.300">
    <property type="entry name" value="P-loop containing nucleotide triphosphate hydrolases"/>
    <property type="match status" value="1"/>
</dbReference>
<evidence type="ECO:0000256" key="1">
    <source>
        <dbReference type="ARBA" id="ARBA00022705"/>
    </source>
</evidence>
<sequence>MDQLDSKAQDVLYTIFEWPYLPQSRLCLIGIANALDLTHRILPRLQAQPHFRPLLLHFPPYSRQELATIIQDRLTKVTEGMLDTSAVQFCARKVSAVSGDARKALDICRVPAVCQMVGCITVALNSLFLQVFLKIQEKDVENALKDRTLLGSILAAGLPS</sequence>
<proteinExistence type="predicted"/>
<dbReference type="InterPro" id="IPR050311">
    <property type="entry name" value="ORC1/CDC6"/>
</dbReference>
<evidence type="ECO:0000259" key="2">
    <source>
        <dbReference type="Pfam" id="PF22606"/>
    </source>
</evidence>
<accession>A0ABV0MWP2</accession>
<protein>
    <submittedName>
        <fullName evidence="3">AAA ATPase</fullName>
    </submittedName>
</protein>
<reference evidence="3 4" key="1">
    <citation type="submission" date="2021-06" db="EMBL/GenBank/DDBJ databases">
        <authorList>
            <person name="Palmer J.M."/>
        </authorList>
    </citation>
    <scope>NUCLEOTIDE SEQUENCE [LARGE SCALE GENOMIC DNA]</scope>
    <source>
        <strain evidence="3 4">GA_2019</strain>
        <tissue evidence="3">Muscle</tissue>
    </source>
</reference>
<evidence type="ECO:0000313" key="3">
    <source>
        <dbReference type="EMBL" id="MEQ2163034.1"/>
    </source>
</evidence>
<evidence type="ECO:0000313" key="4">
    <source>
        <dbReference type="Proteomes" id="UP001476798"/>
    </source>
</evidence>
<dbReference type="EMBL" id="JAHRIO010013162">
    <property type="protein sequence ID" value="MEQ2163034.1"/>
    <property type="molecule type" value="Genomic_DNA"/>
</dbReference>
<dbReference type="Pfam" id="PF22606">
    <property type="entry name" value="Cdc6-ORC-like_ATPase_lid"/>
    <property type="match status" value="1"/>
</dbReference>
<dbReference type="Gene3D" id="1.10.8.60">
    <property type="match status" value="1"/>
</dbReference>
<feature type="domain" description="Cdc6/ORC1-like ATPase lid" evidence="2">
    <location>
        <begin position="61"/>
        <end position="109"/>
    </location>
</feature>
<keyword evidence="1" id="KW-0235">DNA replication</keyword>
<dbReference type="PANTHER" id="PTHR10763">
    <property type="entry name" value="CELL DIVISION CONTROL PROTEIN 6-RELATED"/>
    <property type="match status" value="1"/>
</dbReference>
<dbReference type="SUPFAM" id="SSF52540">
    <property type="entry name" value="P-loop containing nucleoside triphosphate hydrolases"/>
    <property type="match status" value="1"/>
</dbReference>